<protein>
    <recommendedName>
        <fullName evidence="3">dTDP-4-dehydrorhamnose reductase</fullName>
        <ecNumber evidence="3">1.1.1.133</ecNumber>
    </recommendedName>
</protein>
<proteinExistence type="inferred from homology"/>
<organism evidence="5 6">
    <name type="scientific">Brevibacterium samyangense</name>
    <dbReference type="NCBI Taxonomy" id="366888"/>
    <lineage>
        <taxon>Bacteria</taxon>
        <taxon>Bacillati</taxon>
        <taxon>Actinomycetota</taxon>
        <taxon>Actinomycetes</taxon>
        <taxon>Micrococcales</taxon>
        <taxon>Brevibacteriaceae</taxon>
        <taxon>Brevibacterium</taxon>
    </lineage>
</organism>
<comment type="pathway">
    <text evidence="3">Carbohydrate biosynthesis; dTDP-L-rhamnose biosynthesis.</text>
</comment>
<evidence type="ECO:0000256" key="2">
    <source>
        <dbReference type="ARBA" id="ARBA00010944"/>
    </source>
</evidence>
<dbReference type="Pfam" id="PF04321">
    <property type="entry name" value="RmlD_sub_bind"/>
    <property type="match status" value="1"/>
</dbReference>
<evidence type="ECO:0000313" key="6">
    <source>
        <dbReference type="Proteomes" id="UP001500755"/>
    </source>
</evidence>
<accession>A0ABP5F3G4</accession>
<evidence type="ECO:0000256" key="1">
    <source>
        <dbReference type="ARBA" id="ARBA00010154"/>
    </source>
</evidence>
<name>A0ABP5F3G4_9MICO</name>
<dbReference type="InterPro" id="IPR036291">
    <property type="entry name" value="NAD(P)-bd_dom_sf"/>
</dbReference>
<sequence>MEFSKPLTVTPVEQIPGMLVVDLPVHGDNRGWFKENWQREKMTALGVPDFAPVQNNISYNLKAGTTRGIHAEPWDKFISVATGEIFGAWVDLREGPTFGNVFTTHLDASKAIYVPCGVGNSYQALEDQTAYVYLVNEHWSADAQSRYTFLNLADETSAIEWPIPLDEAELSDKDKKHPQLADVTPFPARKIAVLGANGQLGQALRTQLSDAEAVFFGREHADLADADSLAALPWESFSAVINAGAYTAVDNAETPEGRSAAWAVNAQGTQALAALSARHRLPLVHVSTDYVFDGSKDGEYTETDPICPLGVYGQSKAAGEIALALNPRTYLLRTSWVIGEGKNFVLTMKMLAEKGVDPSVVSDQIGRLTFTEDLAGAALHLLRSEAEYGTYNVSNDGEAVAWSEIARRVFEAVGADAARVSDVTTEEYFAGKSVAPRPLNSRFDLSKLKAAGFAPRDQFEALRTYLSV</sequence>
<comment type="function">
    <text evidence="3">Catalyzes the reduction of dTDP-6-deoxy-L-lyxo-4-hexulose to yield dTDP-L-rhamnose.</text>
</comment>
<keyword evidence="3" id="KW-0560">Oxidoreductase</keyword>
<dbReference type="SUPFAM" id="SSF51735">
    <property type="entry name" value="NAD(P)-binding Rossmann-fold domains"/>
    <property type="match status" value="1"/>
</dbReference>
<reference evidence="6" key="1">
    <citation type="journal article" date="2019" name="Int. J. Syst. Evol. Microbiol.">
        <title>The Global Catalogue of Microorganisms (GCM) 10K type strain sequencing project: providing services to taxonomists for standard genome sequencing and annotation.</title>
        <authorList>
            <consortium name="The Broad Institute Genomics Platform"/>
            <consortium name="The Broad Institute Genome Sequencing Center for Infectious Disease"/>
            <person name="Wu L."/>
            <person name="Ma J."/>
        </authorList>
    </citation>
    <scope>NUCLEOTIDE SEQUENCE [LARGE SCALE GENOMIC DNA]</scope>
    <source>
        <strain evidence="6">JCM 14546</strain>
    </source>
</reference>
<evidence type="ECO:0000256" key="3">
    <source>
        <dbReference type="RuleBase" id="RU364082"/>
    </source>
</evidence>
<dbReference type="InterPro" id="IPR029903">
    <property type="entry name" value="RmlD-like-bd"/>
</dbReference>
<comment type="similarity">
    <text evidence="2 3">Belongs to the dTDP-4-dehydrorhamnose reductase family.</text>
</comment>
<dbReference type="Pfam" id="PF00908">
    <property type="entry name" value="dTDP_sugar_isom"/>
    <property type="match status" value="1"/>
</dbReference>
<dbReference type="PANTHER" id="PTHR10491:SF4">
    <property type="entry name" value="METHIONINE ADENOSYLTRANSFERASE 2 SUBUNIT BETA"/>
    <property type="match status" value="1"/>
</dbReference>
<keyword evidence="6" id="KW-1185">Reference proteome</keyword>
<dbReference type="InterPro" id="IPR014710">
    <property type="entry name" value="RmlC-like_jellyroll"/>
</dbReference>
<comment type="caution">
    <text evidence="5">The sequence shown here is derived from an EMBL/GenBank/DDBJ whole genome shotgun (WGS) entry which is preliminary data.</text>
</comment>
<dbReference type="NCBIfam" id="TIGR01214">
    <property type="entry name" value="rmlD"/>
    <property type="match status" value="1"/>
</dbReference>
<dbReference type="Gene3D" id="3.90.25.10">
    <property type="entry name" value="UDP-galactose 4-epimerase, domain 1"/>
    <property type="match status" value="1"/>
</dbReference>
<dbReference type="InterPro" id="IPR011051">
    <property type="entry name" value="RmlC_Cupin_sf"/>
</dbReference>
<dbReference type="Gene3D" id="3.40.50.720">
    <property type="entry name" value="NAD(P)-binding Rossmann-like Domain"/>
    <property type="match status" value="1"/>
</dbReference>
<evidence type="ECO:0000259" key="4">
    <source>
        <dbReference type="Pfam" id="PF04321"/>
    </source>
</evidence>
<dbReference type="InterPro" id="IPR000888">
    <property type="entry name" value="RmlC-like"/>
</dbReference>
<keyword evidence="3" id="KW-0521">NADP</keyword>
<dbReference type="Proteomes" id="UP001500755">
    <property type="component" value="Unassembled WGS sequence"/>
</dbReference>
<feature type="domain" description="RmlD-like substrate binding" evidence="4">
    <location>
        <begin position="190"/>
        <end position="466"/>
    </location>
</feature>
<gene>
    <name evidence="5" type="ORF">GCM10009755_29180</name>
</gene>
<dbReference type="CDD" id="cd05254">
    <property type="entry name" value="dTDP_HR_like_SDR_e"/>
    <property type="match status" value="1"/>
</dbReference>
<dbReference type="EMBL" id="BAAANO010000038">
    <property type="protein sequence ID" value="GAA2015577.1"/>
    <property type="molecule type" value="Genomic_DNA"/>
</dbReference>
<dbReference type="SUPFAM" id="SSF51182">
    <property type="entry name" value="RmlC-like cupins"/>
    <property type="match status" value="1"/>
</dbReference>
<dbReference type="Gene3D" id="2.60.120.10">
    <property type="entry name" value="Jelly Rolls"/>
    <property type="match status" value="1"/>
</dbReference>
<dbReference type="EC" id="1.1.1.133" evidence="3"/>
<dbReference type="InterPro" id="IPR005913">
    <property type="entry name" value="dTDP_dehydrorham_reduct"/>
</dbReference>
<evidence type="ECO:0000313" key="5">
    <source>
        <dbReference type="EMBL" id="GAA2015577.1"/>
    </source>
</evidence>
<comment type="similarity">
    <text evidence="1">Belongs to the dTDP-4-dehydrorhamnose 3,5-epimerase family.</text>
</comment>
<dbReference type="PANTHER" id="PTHR10491">
    <property type="entry name" value="DTDP-4-DEHYDRORHAMNOSE REDUCTASE"/>
    <property type="match status" value="1"/>
</dbReference>